<dbReference type="InterPro" id="IPR003814">
    <property type="entry name" value="FmdEsu_dom"/>
</dbReference>
<evidence type="ECO:0000256" key="3">
    <source>
        <dbReference type="ARBA" id="ARBA00022833"/>
    </source>
</evidence>
<evidence type="ECO:0000256" key="1">
    <source>
        <dbReference type="ARBA" id="ARBA00022723"/>
    </source>
</evidence>
<dbReference type="Pfam" id="PF01258">
    <property type="entry name" value="zf-dskA_traR"/>
    <property type="match status" value="1"/>
</dbReference>
<dbReference type="InterPro" id="IPR000962">
    <property type="entry name" value="Znf_DskA_TraR"/>
</dbReference>
<accession>A0A9W6LK36</accession>
<dbReference type="Proteomes" id="UP001144297">
    <property type="component" value="Unassembled WGS sequence"/>
</dbReference>
<sequence>MKFSFEDVIKFHGHSCPGLALGYKVAVTAIEELGLNERVHDEELVCIVENDSCAVDAIQVITGCTFGKGNLIFRDYGKQVYTFFNRKDNKIVRLSVDFEFKESEKERTLWQRFMQGDRSQEIVEFIEKRKAQKINQILKAKKDEILKITYPQIIPPKEARIFKSLKCENCGEKVAEVKARLLKGKILCIPCFEELL</sequence>
<gene>
    <name evidence="6" type="ORF">TISLANDTSLP1_09020</name>
</gene>
<evidence type="ECO:0000259" key="4">
    <source>
        <dbReference type="Pfam" id="PF01258"/>
    </source>
</evidence>
<comment type="caution">
    <text evidence="6">The sequence shown here is derived from an EMBL/GenBank/DDBJ whole genome shotgun (WGS) entry which is preliminary data.</text>
</comment>
<dbReference type="PIRSF" id="PIRSF006578">
    <property type="entry name" value="FwdE"/>
    <property type="match status" value="1"/>
</dbReference>
<proteinExistence type="predicted"/>
<dbReference type="Pfam" id="PF02663">
    <property type="entry name" value="FmdE"/>
    <property type="match status" value="1"/>
</dbReference>
<keyword evidence="7" id="KW-1185">Reference proteome</keyword>
<keyword evidence="2" id="KW-0863">Zinc-finger</keyword>
<evidence type="ECO:0000313" key="7">
    <source>
        <dbReference type="Proteomes" id="UP001144297"/>
    </source>
</evidence>
<keyword evidence="1" id="KW-0479">Metal-binding</keyword>
<evidence type="ECO:0008006" key="8">
    <source>
        <dbReference type="Google" id="ProtNLM"/>
    </source>
</evidence>
<dbReference type="PANTHER" id="PTHR39418">
    <property type="entry name" value="DEHYDROGENASE-RELATED"/>
    <property type="match status" value="1"/>
</dbReference>
<keyword evidence="3" id="KW-0862">Zinc</keyword>
<dbReference type="SUPFAM" id="SSF143555">
    <property type="entry name" value="FwdE-like"/>
    <property type="match status" value="1"/>
</dbReference>
<evidence type="ECO:0000259" key="5">
    <source>
        <dbReference type="Pfam" id="PF02663"/>
    </source>
</evidence>
<evidence type="ECO:0000256" key="2">
    <source>
        <dbReference type="ARBA" id="ARBA00022771"/>
    </source>
</evidence>
<name>A0A9W6LK36_9BACT</name>
<dbReference type="GO" id="GO:0008270">
    <property type="term" value="F:zinc ion binding"/>
    <property type="evidence" value="ECO:0007669"/>
    <property type="project" value="UniProtKB-KW"/>
</dbReference>
<dbReference type="Gene3D" id="3.30.1330.130">
    <property type="match status" value="1"/>
</dbReference>
<dbReference type="InterPro" id="IPR053194">
    <property type="entry name" value="tRNA_methyltr_O"/>
</dbReference>
<feature type="domain" description="Zinc finger DksA/TraR C4-type" evidence="4">
    <location>
        <begin position="161"/>
        <end position="194"/>
    </location>
</feature>
<feature type="domain" description="Formylmethanofuran dehydrogenase subunit E" evidence="5">
    <location>
        <begin position="11"/>
        <end position="146"/>
    </location>
</feature>
<dbReference type="InterPro" id="IPR026328">
    <property type="entry name" value="FmdE"/>
</dbReference>
<organism evidence="6 7">
    <name type="scientific">Thermodesulfovibrio yellowstonii</name>
    <dbReference type="NCBI Taxonomy" id="28262"/>
    <lineage>
        <taxon>Bacteria</taxon>
        <taxon>Pseudomonadati</taxon>
        <taxon>Nitrospirota</taxon>
        <taxon>Thermodesulfovibrionia</taxon>
        <taxon>Thermodesulfovibrionales</taxon>
        <taxon>Thermodesulfovibrionaceae</taxon>
        <taxon>Thermodesulfovibrio</taxon>
    </lineage>
</organism>
<dbReference type="PANTHER" id="PTHR39418:SF1">
    <property type="entry name" value="DEHYDROGENASE"/>
    <property type="match status" value="1"/>
</dbReference>
<dbReference type="EMBL" id="BSDX01000001">
    <property type="protein sequence ID" value="GLI53209.1"/>
    <property type="molecule type" value="Genomic_DNA"/>
</dbReference>
<reference evidence="6" key="1">
    <citation type="submission" date="2022-12" db="EMBL/GenBank/DDBJ databases">
        <title>Reference genome sequencing for broad-spectrum identification of bacterial and archaeal isolates by mass spectrometry.</title>
        <authorList>
            <person name="Sekiguchi Y."/>
            <person name="Tourlousse D.M."/>
        </authorList>
    </citation>
    <scope>NUCLEOTIDE SEQUENCE</scope>
    <source>
        <strain evidence="6">TSL-P1</strain>
    </source>
</reference>
<dbReference type="AlphaFoldDB" id="A0A9W6LK36"/>
<protein>
    <recommendedName>
        <fullName evidence="8">Formylmethanofuran dehydrogenase</fullName>
    </recommendedName>
</protein>
<evidence type="ECO:0000313" key="6">
    <source>
        <dbReference type="EMBL" id="GLI53209.1"/>
    </source>
</evidence>